<dbReference type="RefSeq" id="WP_069035284.1">
    <property type="nucleotide sequence ID" value="NZ_MDKC01000036.1"/>
</dbReference>
<dbReference type="PANTHER" id="PTHR10924:SF6">
    <property type="entry name" value="SOLUTE CARRIER FAMILY 49 MEMBER A3"/>
    <property type="match status" value="1"/>
</dbReference>
<keyword evidence="3 6" id="KW-0812">Transmembrane</keyword>
<feature type="transmembrane region" description="Helical" evidence="6">
    <location>
        <begin position="283"/>
        <end position="299"/>
    </location>
</feature>
<feature type="transmembrane region" description="Helical" evidence="6">
    <location>
        <begin position="168"/>
        <end position="189"/>
    </location>
</feature>
<dbReference type="SUPFAM" id="SSF103473">
    <property type="entry name" value="MFS general substrate transporter"/>
    <property type="match status" value="1"/>
</dbReference>
<dbReference type="InterPro" id="IPR020846">
    <property type="entry name" value="MFS_dom"/>
</dbReference>
<dbReference type="InterPro" id="IPR011701">
    <property type="entry name" value="MFS"/>
</dbReference>
<feature type="transmembrane region" description="Helical" evidence="6">
    <location>
        <begin position="141"/>
        <end position="162"/>
    </location>
</feature>
<comment type="caution">
    <text evidence="8">The sequence shown here is derived from an EMBL/GenBank/DDBJ whole genome shotgun (WGS) entry which is preliminary data.</text>
</comment>
<dbReference type="EMBL" id="MDKC01000036">
    <property type="protein sequence ID" value="ODG89955.1"/>
    <property type="molecule type" value="Genomic_DNA"/>
</dbReference>
<feature type="transmembrane region" description="Helical" evidence="6">
    <location>
        <begin position="255"/>
        <end position="274"/>
    </location>
</feature>
<evidence type="ECO:0000256" key="1">
    <source>
        <dbReference type="ARBA" id="ARBA00004651"/>
    </source>
</evidence>
<keyword evidence="5 6" id="KW-0472">Membrane</keyword>
<evidence type="ECO:0000256" key="6">
    <source>
        <dbReference type="SAM" id="Phobius"/>
    </source>
</evidence>
<evidence type="ECO:0000313" key="8">
    <source>
        <dbReference type="EMBL" id="ODG89955.1"/>
    </source>
</evidence>
<keyword evidence="4 6" id="KW-1133">Transmembrane helix</keyword>
<reference evidence="8 9" key="1">
    <citation type="submission" date="2016-07" db="EMBL/GenBank/DDBJ databases">
        <authorList>
            <person name="Townsley L."/>
            <person name="Shank E.A."/>
        </authorList>
    </citation>
    <scope>NUCLEOTIDE SEQUENCE [LARGE SCALE GENOMIC DNA]</scope>
    <source>
        <strain evidence="8 9">CH01</strain>
    </source>
</reference>
<proteinExistence type="predicted"/>
<gene>
    <name evidence="8" type="ORF">BED47_13885</name>
</gene>
<feature type="domain" description="Major facilitator superfamily (MFS) profile" evidence="7">
    <location>
        <begin position="13"/>
        <end position="397"/>
    </location>
</feature>
<organism evidence="8 9">
    <name type="scientific">Gottfriedia luciferensis</name>
    <dbReference type="NCBI Taxonomy" id="178774"/>
    <lineage>
        <taxon>Bacteria</taxon>
        <taxon>Bacillati</taxon>
        <taxon>Bacillota</taxon>
        <taxon>Bacilli</taxon>
        <taxon>Bacillales</taxon>
        <taxon>Bacillaceae</taxon>
        <taxon>Gottfriedia</taxon>
    </lineage>
</organism>
<dbReference type="InterPro" id="IPR036259">
    <property type="entry name" value="MFS_trans_sf"/>
</dbReference>
<keyword evidence="2" id="KW-0813">Transport</keyword>
<dbReference type="InterPro" id="IPR049680">
    <property type="entry name" value="FLVCR1-2_SLC49-like"/>
</dbReference>
<protein>
    <recommendedName>
        <fullName evidence="7">Major facilitator superfamily (MFS) profile domain-containing protein</fullName>
    </recommendedName>
</protein>
<accession>A0ABX2ZJS4</accession>
<name>A0ABX2ZJS4_9BACI</name>
<feature type="transmembrane region" description="Helical" evidence="6">
    <location>
        <begin position="12"/>
        <end position="32"/>
    </location>
</feature>
<dbReference type="PROSITE" id="PS50850">
    <property type="entry name" value="MFS"/>
    <property type="match status" value="1"/>
</dbReference>
<evidence type="ECO:0000259" key="7">
    <source>
        <dbReference type="PROSITE" id="PS50850"/>
    </source>
</evidence>
<dbReference type="Gene3D" id="1.20.1250.20">
    <property type="entry name" value="MFS general substrate transporter like domains"/>
    <property type="match status" value="2"/>
</dbReference>
<evidence type="ECO:0000256" key="4">
    <source>
        <dbReference type="ARBA" id="ARBA00022989"/>
    </source>
</evidence>
<dbReference type="Proteomes" id="UP000094580">
    <property type="component" value="Unassembled WGS sequence"/>
</dbReference>
<dbReference type="PANTHER" id="PTHR10924">
    <property type="entry name" value="MAJOR FACILITATOR SUPERFAMILY PROTEIN-RELATED"/>
    <property type="match status" value="1"/>
</dbReference>
<evidence type="ECO:0000256" key="5">
    <source>
        <dbReference type="ARBA" id="ARBA00023136"/>
    </source>
</evidence>
<evidence type="ECO:0000256" key="3">
    <source>
        <dbReference type="ARBA" id="ARBA00022692"/>
    </source>
</evidence>
<feature type="transmembrane region" description="Helical" evidence="6">
    <location>
        <begin position="105"/>
        <end position="129"/>
    </location>
</feature>
<feature type="transmembrane region" description="Helical" evidence="6">
    <location>
        <begin position="305"/>
        <end position="330"/>
    </location>
</feature>
<feature type="transmembrane region" description="Helical" evidence="6">
    <location>
        <begin position="370"/>
        <end position="392"/>
    </location>
</feature>
<feature type="transmembrane region" description="Helical" evidence="6">
    <location>
        <begin position="81"/>
        <end position="99"/>
    </location>
</feature>
<evidence type="ECO:0000313" key="9">
    <source>
        <dbReference type="Proteomes" id="UP000094580"/>
    </source>
</evidence>
<feature type="transmembrane region" description="Helical" evidence="6">
    <location>
        <begin position="342"/>
        <end position="364"/>
    </location>
</feature>
<sequence length="410" mass="44698">MTSTKVIKPFSMNWYVLLSFAVLAGISQMLWLNFAPLISYLKSHYEVSESDINWLLIVFPLIYIVFSIHSGKVIDRAGYRFSIFLGGIFMSVFSTIRIFDSSFSFLLIGQIGIAIGQPYILNAISRLVVDWFPKNKQATATGIGTVGMFVGMAVALAGTPLLVDLFGFQATLVIMAIITILATLVFYFIGHHNSDFNRNSSTSGSFSTTFKLLKNKNLLLLNIVSFLGLGVFNGLTSWLEQILKPYGISSEQAGIIGGTVIVGGIIGSIVIPLFSDKIGKRKPFLLVTIIGSLLLIYPVCTSGNFTVLIVIGSVLGFIFLPAFALLLSATEELVGDKVSGEATGLLLMAGNLGAVIVIGAMQLIKGEQTTWNHSVFFMLILMLIGFFLMILFKERACLVVDNKKNANEHK</sequence>
<evidence type="ECO:0000256" key="2">
    <source>
        <dbReference type="ARBA" id="ARBA00022448"/>
    </source>
</evidence>
<keyword evidence="9" id="KW-1185">Reference proteome</keyword>
<dbReference type="Pfam" id="PF07690">
    <property type="entry name" value="MFS_1"/>
    <property type="match status" value="1"/>
</dbReference>
<feature type="transmembrane region" description="Helical" evidence="6">
    <location>
        <begin position="218"/>
        <end position="235"/>
    </location>
</feature>
<feature type="transmembrane region" description="Helical" evidence="6">
    <location>
        <begin position="52"/>
        <end position="69"/>
    </location>
</feature>
<comment type="subcellular location">
    <subcellularLocation>
        <location evidence="1">Cell membrane</location>
        <topology evidence="1">Multi-pass membrane protein</topology>
    </subcellularLocation>
</comment>